<sequence length="112" mass="13080">MELWDVGCALGEYKYNNKPVDRGQYLCLSRHVKTYTTAGKFAVGFIADHYVKNPEDMVPAAECYVRAYCYTGQPLDENGEYKLEPPPKPMTVKELQDWFVRECRYRRKISLD</sequence>
<keyword evidence="1" id="KW-0261">Viral envelope protein</keyword>
<organism evidence="1">
    <name type="scientific">Bacteriophage sp</name>
    <dbReference type="NCBI Taxonomy" id="38018"/>
    <lineage>
        <taxon>Viruses</taxon>
    </lineage>
</organism>
<proteinExistence type="predicted"/>
<evidence type="ECO:0000313" key="1">
    <source>
        <dbReference type="EMBL" id="DAD55962.1"/>
    </source>
</evidence>
<dbReference type="EMBL" id="BK029940">
    <property type="protein sequence ID" value="DAD55962.1"/>
    <property type="molecule type" value="Genomic_DNA"/>
</dbReference>
<keyword evidence="1" id="KW-0946">Virion</keyword>
<name>A0A8D9UHR3_9VIRU</name>
<accession>A0A8D9UHR3</accession>
<reference evidence="1" key="1">
    <citation type="journal article" date="2021" name="Proc. Natl. Acad. Sci. U.S.A.">
        <title>A Catalog of Tens of Thousands of Viruses from Human Metagenomes Reveals Hidden Associations with Chronic Diseases.</title>
        <authorList>
            <person name="Tisza M.J."/>
            <person name="Buck C.B."/>
        </authorList>
    </citation>
    <scope>NUCLEOTIDE SEQUENCE</scope>
    <source>
        <strain evidence="1">CtOZu12</strain>
    </source>
</reference>
<protein>
    <submittedName>
        <fullName evidence="1">Envelope glycoprotein</fullName>
    </submittedName>
</protein>
<dbReference type="GO" id="GO:0019031">
    <property type="term" value="C:viral envelope"/>
    <property type="evidence" value="ECO:0007669"/>
    <property type="project" value="UniProtKB-KW"/>
</dbReference>